<dbReference type="PANTHER" id="PTHR33332">
    <property type="entry name" value="REVERSE TRANSCRIPTASE DOMAIN-CONTAINING PROTEIN"/>
    <property type="match status" value="1"/>
</dbReference>
<protein>
    <recommendedName>
        <fullName evidence="1">Reverse transcriptase domain-containing protein</fullName>
    </recommendedName>
</protein>
<name>A0A669Q8D2_PHACC</name>
<organism evidence="2 3">
    <name type="scientific">Phasianus colchicus</name>
    <name type="common">Common pheasant</name>
    <dbReference type="NCBI Taxonomy" id="9054"/>
    <lineage>
        <taxon>Eukaryota</taxon>
        <taxon>Metazoa</taxon>
        <taxon>Chordata</taxon>
        <taxon>Craniata</taxon>
        <taxon>Vertebrata</taxon>
        <taxon>Euteleostomi</taxon>
        <taxon>Archelosauria</taxon>
        <taxon>Archosauria</taxon>
        <taxon>Dinosauria</taxon>
        <taxon>Saurischia</taxon>
        <taxon>Theropoda</taxon>
        <taxon>Coelurosauria</taxon>
        <taxon>Aves</taxon>
        <taxon>Neognathae</taxon>
        <taxon>Galloanserae</taxon>
        <taxon>Galliformes</taxon>
        <taxon>Phasianidae</taxon>
        <taxon>Phasianinae</taxon>
        <taxon>Phasianus</taxon>
    </lineage>
</organism>
<proteinExistence type="predicted"/>
<accession>A0A669Q8D2</accession>
<evidence type="ECO:0000259" key="1">
    <source>
        <dbReference type="PROSITE" id="PS50878"/>
    </source>
</evidence>
<sequence>MELNLARDVKDNKKGFYRYIGRRKQAKGSVPPLMKDNGELASSDIEKAEVFNECFASVFTGSQASHVCQDPEPLGEGVGSGSCLTVTVEKVRVLLMKLNVYKSMRPDDIHPRVLTEMADVVAEPLSIIFEKSWLSGEVPDDWKKGNITPISKKGRKEDPGNCRPMSLTSVPGKIMEQILLESMLRNVQDKEVIRDSQHGFVKGRSCLTSLVALYDGVMASVDRRRAMNVIYLDLCETFDMVPHHILLSKLERCAFEGWTVRWIRNWLDGCSQRVVINGSVSGWRPVTSGVPQGSDLGPVLFNIFINDIDDGIECTLSKFADDTKLSGAVNTLEGREAIQRDLERLDKWAHENLMRFNKAKCRVLHLGRGNPRYLYKLGQDLLESSPAEKDLGVLVDEKLDMSQQCALAAQKANCVLGCPCTVVP</sequence>
<dbReference type="Pfam" id="PF00078">
    <property type="entry name" value="RVT_1"/>
    <property type="match status" value="1"/>
</dbReference>
<dbReference type="Proteomes" id="UP000472261">
    <property type="component" value="Unplaced"/>
</dbReference>
<dbReference type="PROSITE" id="PS50878">
    <property type="entry name" value="RT_POL"/>
    <property type="match status" value="1"/>
</dbReference>
<reference evidence="2" key="2">
    <citation type="submission" date="2025-09" db="UniProtKB">
        <authorList>
            <consortium name="Ensembl"/>
        </authorList>
    </citation>
    <scope>IDENTIFICATION</scope>
</reference>
<evidence type="ECO:0000313" key="3">
    <source>
        <dbReference type="Proteomes" id="UP000472261"/>
    </source>
</evidence>
<dbReference type="AlphaFoldDB" id="A0A669Q8D2"/>
<dbReference type="OMA" id="NECFASV"/>
<dbReference type="Ensembl" id="ENSPCLT00000019282.1">
    <property type="protein sequence ID" value="ENSPCLP00000014588.1"/>
    <property type="gene ID" value="ENSPCLG00000011938.1"/>
</dbReference>
<evidence type="ECO:0000313" key="2">
    <source>
        <dbReference type="Ensembl" id="ENSPCLP00000014588.1"/>
    </source>
</evidence>
<feature type="domain" description="Reverse transcriptase" evidence="1">
    <location>
        <begin position="131"/>
        <end position="381"/>
    </location>
</feature>
<dbReference type="InterPro" id="IPR000477">
    <property type="entry name" value="RT_dom"/>
</dbReference>
<dbReference type="CDD" id="cd01650">
    <property type="entry name" value="RT_nLTR_like"/>
    <property type="match status" value="1"/>
</dbReference>
<reference evidence="2" key="1">
    <citation type="submission" date="2025-08" db="UniProtKB">
        <authorList>
            <consortium name="Ensembl"/>
        </authorList>
    </citation>
    <scope>IDENTIFICATION</scope>
</reference>
<keyword evidence="3" id="KW-1185">Reference proteome</keyword>